<reference evidence="2" key="2">
    <citation type="submission" date="2015-01" db="EMBL/GenBank/DDBJ databases">
        <title>Evolutionary Origins and Diversification of the Mycorrhizal Mutualists.</title>
        <authorList>
            <consortium name="DOE Joint Genome Institute"/>
            <consortium name="Mycorrhizal Genomics Consortium"/>
            <person name="Kohler A."/>
            <person name="Kuo A."/>
            <person name="Nagy L.G."/>
            <person name="Floudas D."/>
            <person name="Copeland A."/>
            <person name="Barry K.W."/>
            <person name="Cichocki N."/>
            <person name="Veneault-Fourrey C."/>
            <person name="LaButti K."/>
            <person name="Lindquist E.A."/>
            <person name="Lipzen A."/>
            <person name="Lundell T."/>
            <person name="Morin E."/>
            <person name="Murat C."/>
            <person name="Riley R."/>
            <person name="Ohm R."/>
            <person name="Sun H."/>
            <person name="Tunlid A."/>
            <person name="Henrissat B."/>
            <person name="Grigoriev I.V."/>
            <person name="Hibbett D.S."/>
            <person name="Martin F."/>
        </authorList>
    </citation>
    <scope>NUCLEOTIDE SEQUENCE [LARGE SCALE GENOMIC DNA]</scope>
    <source>
        <strain evidence="2">LaAM-08-1</strain>
    </source>
</reference>
<dbReference type="HOGENOM" id="CLU_2097264_0_0_1"/>
<dbReference type="EMBL" id="KN838787">
    <property type="protein sequence ID" value="KIJ94566.1"/>
    <property type="molecule type" value="Genomic_DNA"/>
</dbReference>
<evidence type="ECO:0000313" key="2">
    <source>
        <dbReference type="Proteomes" id="UP000054477"/>
    </source>
</evidence>
<sequence>MTESKLGKGVWPHNQRTRLFPNTGSRDSTSTMLTGCLQVYPMYNRSHWSPRWTTKVTEIVSSCKVHTIVLRINLSAKDFLKIYIQRQSNDLWIGPPEVNSMLSTMLLNSTNVCVKD</sequence>
<reference evidence="1 2" key="1">
    <citation type="submission" date="2014-04" db="EMBL/GenBank/DDBJ databases">
        <authorList>
            <consortium name="DOE Joint Genome Institute"/>
            <person name="Kuo A."/>
            <person name="Kohler A."/>
            <person name="Nagy L.G."/>
            <person name="Floudas D."/>
            <person name="Copeland A."/>
            <person name="Barry K.W."/>
            <person name="Cichocki N."/>
            <person name="Veneault-Fourrey C."/>
            <person name="LaButti K."/>
            <person name="Lindquist E.A."/>
            <person name="Lipzen A."/>
            <person name="Lundell T."/>
            <person name="Morin E."/>
            <person name="Murat C."/>
            <person name="Sun H."/>
            <person name="Tunlid A."/>
            <person name="Henrissat B."/>
            <person name="Grigoriev I.V."/>
            <person name="Hibbett D.S."/>
            <person name="Martin F."/>
            <person name="Nordberg H.P."/>
            <person name="Cantor M.N."/>
            <person name="Hua S.X."/>
        </authorList>
    </citation>
    <scope>NUCLEOTIDE SEQUENCE [LARGE SCALE GENOMIC DNA]</scope>
    <source>
        <strain evidence="1 2">LaAM-08-1</strain>
    </source>
</reference>
<organism evidence="1 2">
    <name type="scientific">Laccaria amethystina LaAM-08-1</name>
    <dbReference type="NCBI Taxonomy" id="1095629"/>
    <lineage>
        <taxon>Eukaryota</taxon>
        <taxon>Fungi</taxon>
        <taxon>Dikarya</taxon>
        <taxon>Basidiomycota</taxon>
        <taxon>Agaricomycotina</taxon>
        <taxon>Agaricomycetes</taxon>
        <taxon>Agaricomycetidae</taxon>
        <taxon>Agaricales</taxon>
        <taxon>Agaricineae</taxon>
        <taxon>Hydnangiaceae</taxon>
        <taxon>Laccaria</taxon>
    </lineage>
</organism>
<dbReference type="Proteomes" id="UP000054477">
    <property type="component" value="Unassembled WGS sequence"/>
</dbReference>
<dbReference type="AlphaFoldDB" id="A0A0C9XA70"/>
<keyword evidence="2" id="KW-1185">Reference proteome</keyword>
<evidence type="ECO:0000313" key="1">
    <source>
        <dbReference type="EMBL" id="KIJ94566.1"/>
    </source>
</evidence>
<name>A0A0C9XA70_9AGAR</name>
<gene>
    <name evidence="1" type="ORF">K443DRAFT_355383</name>
</gene>
<protein>
    <submittedName>
        <fullName evidence="1">Uncharacterized protein</fullName>
    </submittedName>
</protein>
<proteinExistence type="predicted"/>
<accession>A0A0C9XA70</accession>